<comment type="similarity">
    <text evidence="1">Belongs to the cornifelin family.</text>
</comment>
<feature type="transmembrane region" description="Helical" evidence="2">
    <location>
        <begin position="40"/>
        <end position="62"/>
    </location>
</feature>
<feature type="non-terminal residue" evidence="3">
    <location>
        <position position="1"/>
    </location>
</feature>
<reference evidence="3" key="1">
    <citation type="submission" date="2022-03" db="EMBL/GenBank/DDBJ databases">
        <authorList>
            <person name="Martin C."/>
        </authorList>
    </citation>
    <scope>NUCLEOTIDE SEQUENCE</scope>
</reference>
<evidence type="ECO:0000313" key="4">
    <source>
        <dbReference type="Proteomes" id="UP000749559"/>
    </source>
</evidence>
<dbReference type="AlphaFoldDB" id="A0A8S4N5W0"/>
<sequence length="112" mass="12148">ESSMSGEWSNGLFGCFSNCGVCIISWLVPCYTVGKVAESVGDNCLLCGLAFFVPFANLFFGAQIRGKVREQKGIDGGFITDLLAYWCCTCCTIIQMANETNAMGQAQSMDRE</sequence>
<dbReference type="NCBIfam" id="TIGR01571">
    <property type="entry name" value="A_thal_Cys_rich"/>
    <property type="match status" value="1"/>
</dbReference>
<dbReference type="OrthoDB" id="1045822at2759"/>
<keyword evidence="2" id="KW-1133">Transmembrane helix</keyword>
<dbReference type="PANTHER" id="PTHR15907">
    <property type="entry name" value="DUF614 FAMILY PROTEIN-RELATED"/>
    <property type="match status" value="1"/>
</dbReference>
<evidence type="ECO:0000313" key="3">
    <source>
        <dbReference type="EMBL" id="CAH1776218.1"/>
    </source>
</evidence>
<dbReference type="InterPro" id="IPR006461">
    <property type="entry name" value="PLAC_motif_containing"/>
</dbReference>
<evidence type="ECO:0000256" key="2">
    <source>
        <dbReference type="SAM" id="Phobius"/>
    </source>
</evidence>
<name>A0A8S4N5W0_OWEFU</name>
<accession>A0A8S4N5W0</accession>
<dbReference type="Proteomes" id="UP000749559">
    <property type="component" value="Unassembled WGS sequence"/>
</dbReference>
<dbReference type="EMBL" id="CAIIXF020000001">
    <property type="protein sequence ID" value="CAH1776218.1"/>
    <property type="molecule type" value="Genomic_DNA"/>
</dbReference>
<evidence type="ECO:0000256" key="1">
    <source>
        <dbReference type="ARBA" id="ARBA00009024"/>
    </source>
</evidence>
<proteinExistence type="inferred from homology"/>
<organism evidence="3 4">
    <name type="scientific">Owenia fusiformis</name>
    <name type="common">Polychaete worm</name>
    <dbReference type="NCBI Taxonomy" id="6347"/>
    <lineage>
        <taxon>Eukaryota</taxon>
        <taxon>Metazoa</taxon>
        <taxon>Spiralia</taxon>
        <taxon>Lophotrochozoa</taxon>
        <taxon>Annelida</taxon>
        <taxon>Polychaeta</taxon>
        <taxon>Sedentaria</taxon>
        <taxon>Canalipalpata</taxon>
        <taxon>Sabellida</taxon>
        <taxon>Oweniida</taxon>
        <taxon>Oweniidae</taxon>
        <taxon>Owenia</taxon>
    </lineage>
</organism>
<gene>
    <name evidence="3" type="ORF">OFUS_LOCUS3413</name>
</gene>
<keyword evidence="2" id="KW-0472">Membrane</keyword>
<comment type="caution">
    <text evidence="3">The sequence shown here is derived from an EMBL/GenBank/DDBJ whole genome shotgun (WGS) entry which is preliminary data.</text>
</comment>
<dbReference type="Pfam" id="PF04749">
    <property type="entry name" value="PLAC8"/>
    <property type="match status" value="1"/>
</dbReference>
<keyword evidence="4" id="KW-1185">Reference proteome</keyword>
<keyword evidence="2" id="KW-0812">Transmembrane</keyword>
<feature type="transmembrane region" description="Helical" evidence="2">
    <location>
        <begin position="12"/>
        <end position="34"/>
    </location>
</feature>
<protein>
    <submittedName>
        <fullName evidence="3">Uncharacterized protein</fullName>
    </submittedName>
</protein>